<dbReference type="GO" id="GO:0008139">
    <property type="term" value="F:nuclear localization sequence binding"/>
    <property type="evidence" value="ECO:0007669"/>
    <property type="project" value="TreeGrafter"/>
</dbReference>
<keyword evidence="24" id="KW-1185">Reference proteome</keyword>
<dbReference type="PROSITE" id="PS01358">
    <property type="entry name" value="ZF_RANBP2_1"/>
    <property type="match status" value="2"/>
</dbReference>
<evidence type="ECO:0000256" key="11">
    <source>
        <dbReference type="ARBA" id="ARBA00023010"/>
    </source>
</evidence>
<dbReference type="EMBL" id="CAXITT010000062">
    <property type="protein sequence ID" value="CAL1530124.1"/>
    <property type="molecule type" value="Genomic_DNA"/>
</dbReference>
<evidence type="ECO:0000256" key="21">
    <source>
        <dbReference type="SAM" id="MobiDB-lite"/>
    </source>
</evidence>
<keyword evidence="13" id="KW-0906">Nuclear pore complex</keyword>
<feature type="region of interest" description="Disordered" evidence="21">
    <location>
        <begin position="633"/>
        <end position="653"/>
    </location>
</feature>
<evidence type="ECO:0000256" key="8">
    <source>
        <dbReference type="ARBA" id="ARBA00022816"/>
    </source>
</evidence>
<keyword evidence="4" id="KW-0813">Transport</keyword>
<dbReference type="PANTHER" id="PTHR23193">
    <property type="entry name" value="NUCLEAR PORE COMPLEX PROTEIN NUP"/>
    <property type="match status" value="1"/>
</dbReference>
<dbReference type="InterPro" id="IPR026054">
    <property type="entry name" value="Nucleoporin"/>
</dbReference>
<dbReference type="GO" id="GO:0017056">
    <property type="term" value="F:structural constituent of nuclear pore"/>
    <property type="evidence" value="ECO:0007669"/>
    <property type="project" value="TreeGrafter"/>
</dbReference>
<evidence type="ECO:0000313" key="23">
    <source>
        <dbReference type="EMBL" id="CAL1530124.1"/>
    </source>
</evidence>
<evidence type="ECO:0000256" key="10">
    <source>
        <dbReference type="ARBA" id="ARBA00022927"/>
    </source>
</evidence>
<gene>
    <name evidence="23" type="ORF">GSLYS_00004257001</name>
</gene>
<keyword evidence="6" id="KW-0677">Repeat</keyword>
<evidence type="ECO:0000256" key="9">
    <source>
        <dbReference type="ARBA" id="ARBA00022833"/>
    </source>
</evidence>
<dbReference type="FunFam" id="4.10.1060.10:FF:000001">
    <property type="entry name" value="Nuclear pore complex protein Nup153"/>
    <property type="match status" value="3"/>
</dbReference>
<feature type="compositionally biased region" description="Polar residues" evidence="21">
    <location>
        <begin position="83"/>
        <end position="101"/>
    </location>
</feature>
<evidence type="ECO:0000259" key="22">
    <source>
        <dbReference type="PROSITE" id="PS50199"/>
    </source>
</evidence>
<protein>
    <recommendedName>
        <fullName evidence="17">Nuclear pore complex protein Nup153</fullName>
    </recommendedName>
    <alternativeName>
        <fullName evidence="19">153 kDa nucleoporin</fullName>
    </alternativeName>
    <alternativeName>
        <fullName evidence="18">Nucleoporin Nup153</fullName>
    </alternativeName>
</protein>
<comment type="similarity">
    <text evidence="16">Belongs to the NUP153 family.</text>
</comment>
<evidence type="ECO:0000256" key="5">
    <source>
        <dbReference type="ARBA" id="ARBA00022723"/>
    </source>
</evidence>
<dbReference type="Pfam" id="PF00641">
    <property type="entry name" value="Zn_ribbon_RanBP"/>
    <property type="match status" value="3"/>
</dbReference>
<dbReference type="GO" id="GO:0006606">
    <property type="term" value="P:protein import into nucleus"/>
    <property type="evidence" value="ECO:0007669"/>
    <property type="project" value="TreeGrafter"/>
</dbReference>
<evidence type="ECO:0000256" key="2">
    <source>
        <dbReference type="ARBA" id="ARBA00004126"/>
    </source>
</evidence>
<dbReference type="InterPro" id="IPR036443">
    <property type="entry name" value="Znf_RanBP2_sf"/>
</dbReference>
<evidence type="ECO:0000256" key="6">
    <source>
        <dbReference type="ARBA" id="ARBA00022737"/>
    </source>
</evidence>
<feature type="region of interest" description="Disordered" evidence="21">
    <location>
        <begin position="1"/>
        <end position="27"/>
    </location>
</feature>
<feature type="domain" description="RanBP2-type" evidence="22">
    <location>
        <begin position="662"/>
        <end position="691"/>
    </location>
</feature>
<dbReference type="SMART" id="SM00547">
    <property type="entry name" value="ZnF_RBZ"/>
    <property type="match status" value="3"/>
</dbReference>
<feature type="compositionally biased region" description="Low complexity" evidence="21">
    <location>
        <begin position="634"/>
        <end position="647"/>
    </location>
</feature>
<keyword evidence="8" id="KW-0509">mRNA transport</keyword>
<dbReference type="GO" id="GO:0031965">
    <property type="term" value="C:nuclear membrane"/>
    <property type="evidence" value="ECO:0007669"/>
    <property type="project" value="UniProtKB-SubCell"/>
</dbReference>
<keyword evidence="7 20" id="KW-0863">Zinc-finger</keyword>
<feature type="compositionally biased region" description="Basic residues" evidence="21">
    <location>
        <begin position="1305"/>
        <end position="1316"/>
    </location>
</feature>
<dbReference type="InterPro" id="IPR001876">
    <property type="entry name" value="Znf_RanBP2"/>
</dbReference>
<dbReference type="GO" id="GO:0005643">
    <property type="term" value="C:nuclear pore"/>
    <property type="evidence" value="ECO:0007669"/>
    <property type="project" value="UniProtKB-SubCell"/>
</dbReference>
<evidence type="ECO:0000256" key="19">
    <source>
        <dbReference type="ARBA" id="ARBA00079437"/>
    </source>
</evidence>
<evidence type="ECO:0000313" key="24">
    <source>
        <dbReference type="Proteomes" id="UP001497497"/>
    </source>
</evidence>
<keyword evidence="14" id="KW-0472">Membrane</keyword>
<dbReference type="GO" id="GO:0051028">
    <property type="term" value="P:mRNA transport"/>
    <property type="evidence" value="ECO:0007669"/>
    <property type="project" value="UniProtKB-KW"/>
</dbReference>
<comment type="subcellular location">
    <subcellularLocation>
        <location evidence="2">Nucleus membrane</location>
    </subcellularLocation>
    <subcellularLocation>
        <location evidence="3">Nucleus</location>
        <location evidence="3">Nuclear pore complex</location>
    </subcellularLocation>
</comment>
<dbReference type="PROSITE" id="PS50199">
    <property type="entry name" value="ZF_RANBP2_2"/>
    <property type="match status" value="3"/>
</dbReference>
<feature type="compositionally biased region" description="Polar residues" evidence="21">
    <location>
        <begin position="42"/>
        <end position="68"/>
    </location>
</feature>
<keyword evidence="11" id="KW-0811">Translocation</keyword>
<keyword evidence="5" id="KW-0479">Metal-binding</keyword>
<evidence type="ECO:0000256" key="17">
    <source>
        <dbReference type="ARBA" id="ARBA00068609"/>
    </source>
</evidence>
<evidence type="ECO:0000256" key="1">
    <source>
        <dbReference type="ARBA" id="ARBA00001947"/>
    </source>
</evidence>
<feature type="region of interest" description="Disordered" evidence="21">
    <location>
        <begin position="1283"/>
        <end position="1316"/>
    </location>
</feature>
<dbReference type="PANTHER" id="PTHR23193:SF23">
    <property type="entry name" value="NUCLEAR PORE COMPLEX PROTEIN NUP153"/>
    <property type="match status" value="1"/>
</dbReference>
<name>A0AAV2H9R3_LYMST</name>
<evidence type="ECO:0000256" key="14">
    <source>
        <dbReference type="ARBA" id="ARBA00023136"/>
    </source>
</evidence>
<dbReference type="Gene3D" id="4.10.1060.10">
    <property type="entry name" value="Zinc finger, RanBP2-type"/>
    <property type="match status" value="3"/>
</dbReference>
<dbReference type="Proteomes" id="UP001497497">
    <property type="component" value="Unassembled WGS sequence"/>
</dbReference>
<proteinExistence type="inferred from homology"/>
<keyword evidence="10" id="KW-0653">Protein transport</keyword>
<evidence type="ECO:0000256" key="12">
    <source>
        <dbReference type="ARBA" id="ARBA00023125"/>
    </source>
</evidence>
<dbReference type="GO" id="GO:0008270">
    <property type="term" value="F:zinc ion binding"/>
    <property type="evidence" value="ECO:0007669"/>
    <property type="project" value="UniProtKB-KW"/>
</dbReference>
<evidence type="ECO:0000256" key="15">
    <source>
        <dbReference type="ARBA" id="ARBA00023242"/>
    </source>
</evidence>
<comment type="caution">
    <text evidence="23">The sequence shown here is derived from an EMBL/GenBank/DDBJ whole genome shotgun (WGS) entry which is preliminary data.</text>
</comment>
<dbReference type="GO" id="GO:0003677">
    <property type="term" value="F:DNA binding"/>
    <property type="evidence" value="ECO:0007669"/>
    <property type="project" value="UniProtKB-KW"/>
</dbReference>
<organism evidence="23 24">
    <name type="scientific">Lymnaea stagnalis</name>
    <name type="common">Great pond snail</name>
    <name type="synonym">Helix stagnalis</name>
    <dbReference type="NCBI Taxonomy" id="6523"/>
    <lineage>
        <taxon>Eukaryota</taxon>
        <taxon>Metazoa</taxon>
        <taxon>Spiralia</taxon>
        <taxon>Lophotrochozoa</taxon>
        <taxon>Mollusca</taxon>
        <taxon>Gastropoda</taxon>
        <taxon>Heterobranchia</taxon>
        <taxon>Euthyneura</taxon>
        <taxon>Panpulmonata</taxon>
        <taxon>Hygrophila</taxon>
        <taxon>Lymnaeoidea</taxon>
        <taxon>Lymnaeidae</taxon>
        <taxon>Lymnaea</taxon>
    </lineage>
</organism>
<dbReference type="InterPro" id="IPR013913">
    <property type="entry name" value="Nup153_N"/>
</dbReference>
<evidence type="ECO:0000256" key="7">
    <source>
        <dbReference type="ARBA" id="ARBA00022771"/>
    </source>
</evidence>
<feature type="region of interest" description="Disordered" evidence="21">
    <location>
        <begin position="39"/>
        <end position="114"/>
    </location>
</feature>
<keyword evidence="15" id="KW-0539">Nucleus</keyword>
<feature type="region of interest" description="Disordered" evidence="21">
    <location>
        <begin position="1123"/>
        <end position="1154"/>
    </location>
</feature>
<feature type="domain" description="RanBP2-type" evidence="22">
    <location>
        <begin position="784"/>
        <end position="813"/>
    </location>
</feature>
<evidence type="ECO:0000256" key="13">
    <source>
        <dbReference type="ARBA" id="ARBA00023132"/>
    </source>
</evidence>
<evidence type="ECO:0000256" key="18">
    <source>
        <dbReference type="ARBA" id="ARBA00078197"/>
    </source>
</evidence>
<reference evidence="23 24" key="1">
    <citation type="submission" date="2024-04" db="EMBL/GenBank/DDBJ databases">
        <authorList>
            <consortium name="Genoscope - CEA"/>
            <person name="William W."/>
        </authorList>
    </citation>
    <scope>NUCLEOTIDE SEQUENCE [LARGE SCALE GENOMIC DNA]</scope>
</reference>
<dbReference type="GO" id="GO:0006405">
    <property type="term" value="P:RNA export from nucleus"/>
    <property type="evidence" value="ECO:0007669"/>
    <property type="project" value="TreeGrafter"/>
</dbReference>
<keyword evidence="12" id="KW-0238">DNA-binding</keyword>
<accession>A0AAV2H9R3</accession>
<sequence>MASDGGGKIKLKRNQAPAKPYERRTSLFGKLKNSVKDLLTPSWLSRTSSDTDLVASTQDEKQVSTATELVTKAGPSTGEKPLDSTQEQNDSGIISFPSHSQSSDRHLNAPSLDTSYGPAPNVNIATFQKLSDSINSKKFQPSLIPRLANRHHESNKEDAARLRMSDSYIDDIDGQEPEATSVRPIMIFTGASRRNPESAKRQKLWEPQVARKGRPLEAPVTERPAFNSLLFGSPNQNDTSLFGGSLHESSFYSGKTRFGGASAERSKSLHTSLPYQSSLPLRKQVKANKLNTNLNATTSATAQRILETLDRISTPLGDAKKMPQTQTANDSILSFTPSSYRRTSLLTSGRPSSRPLQIPGPPKSLHQVAAFAMIAKNRSQKYVTDQRRDSNMTEETSLPVSVEPSLLYEKRGASLVNTAAAQSNFGTGKMKTKRFSQHITNRSVDDEEVLEVPALRTDFTLPITSINPISLNARFNSLPASSIPTTEKSTPLKFTFSTPIEQKSRARNSPLQNNIDTGFKFSSPIKASSAKFNAAGAEEGSKSSPEPAVGASSVVSASFAPSAPVWGSTAPKPKVASPDIGGTSSSFKSYNKWNDFEKNSDSSAASDVGSFGFSLAPSASLKTGSVMDILGKNSSPSFTSAAPPSTTGKPKEDDLMAKFKKPAGSWECDVCMIVYKPDVAKCMACETPKPQVKQGQPGTLSLECYLIFLSPTAQNSAPAPVADDLMAKFKKPAGTWECESCMVANKPDTTKCVACGTPRPGSKQDSKESGKFFSNNLSAMFKKPPGNWECDTCMVHNVATALRCIACDSSKPGLQTAGLVSKPTQTSSSALTIVPTGGFVINMPATTTTTVGSGGFKFGNTNAVSTSSVSLPASGFVFGQTSSSKDSLNSSGNSTSSVPVTGGFKFGAANSVTSETVSTLNSNEAKPQGGFVFGTSSTSVNNGNNSSKGFHFNAAINNVDSSTAAVTGSHTSSINGNLTSDDTKSNTLSISGGIQFGNVPAIAVSENFSSKNFSVSSPSSSVPTSTLSTIQPLPLESSAPKTVSNLFQFGASTTLPQSKATGLGMASSSSDNKTLMNGGFGSGLGVLTAQSAQDGNKLGGFTSTPVFGSFGQSSSSALIPNATTSQTSKHTLESEETDGPVAKKSVQFSTGGNESSSNGLFTFGAGGTPQKSAAFTFNASTPASGGFVFGSNRQTQSSTPAQEGGFQFAASAPVSNFTFKAPSETSKIVLDSSIHQNKGQASFSITPNFNFGGASQLSSNTPFQFGAQPTVTSGQSSGLFSFGAASSNTTNPPVAGNFASTGDRKIRKAVRRGTKK</sequence>
<comment type="cofactor">
    <cofactor evidence="1">
        <name>Zn(2+)</name>
        <dbReference type="ChEBI" id="CHEBI:29105"/>
    </cofactor>
</comment>
<dbReference type="SUPFAM" id="SSF90209">
    <property type="entry name" value="Ran binding protein zinc finger-like"/>
    <property type="match status" value="3"/>
</dbReference>
<evidence type="ECO:0000256" key="16">
    <source>
        <dbReference type="ARBA" id="ARBA00060842"/>
    </source>
</evidence>
<dbReference type="Pfam" id="PF08604">
    <property type="entry name" value="Nup153"/>
    <property type="match status" value="1"/>
</dbReference>
<evidence type="ECO:0000256" key="20">
    <source>
        <dbReference type="PROSITE-ProRule" id="PRU00322"/>
    </source>
</evidence>
<evidence type="ECO:0000256" key="4">
    <source>
        <dbReference type="ARBA" id="ARBA00022448"/>
    </source>
</evidence>
<feature type="domain" description="RanBP2-type" evidence="22">
    <location>
        <begin position="732"/>
        <end position="761"/>
    </location>
</feature>
<keyword evidence="9" id="KW-0862">Zinc</keyword>
<evidence type="ECO:0000256" key="3">
    <source>
        <dbReference type="ARBA" id="ARBA00004567"/>
    </source>
</evidence>